<protein>
    <submittedName>
        <fullName evidence="1">Twitching motility protein PilT</fullName>
    </submittedName>
</protein>
<dbReference type="SUPFAM" id="SSF52540">
    <property type="entry name" value="P-loop containing nucleoside triphosphate hydrolases"/>
    <property type="match status" value="1"/>
</dbReference>
<proteinExistence type="predicted"/>
<dbReference type="EMBL" id="RCCJ01000001">
    <property type="protein sequence ID" value="RLJ69902.1"/>
    <property type="molecule type" value="Genomic_DNA"/>
</dbReference>
<name>A0A497XRZ1_9AQUI</name>
<accession>A0A497XRZ1</accession>
<dbReference type="Gene3D" id="3.40.50.300">
    <property type="entry name" value="P-loop containing nucleotide triphosphate hydrolases"/>
    <property type="match status" value="1"/>
</dbReference>
<evidence type="ECO:0000313" key="2">
    <source>
        <dbReference type="Proteomes" id="UP000267841"/>
    </source>
</evidence>
<sequence length="282" mass="32078">MNIAPEILNYLSERREFTEVILAPKASPVERRERGVEKIIDVILSPDDIRDTLVSLRSHTPTSLGPLGKEGFFSFGMPDVGRIRVTYLTQRGSYVVSIVKVPYDIPDLRDIIPSHEKLEELFSTLYNYNGILAIIGKSFVVHNLFSYALLKELCARESGLIYVLERPITYLIKHSNSIVIQREVGVDVDSFDEGIEEALFMHPEIIYISDITIKDALRSVKKLFDIPVLTVLSTTASSVEAFKRSFDVFLREDSGEVLRLISKVIELKLNEDEKIDFRIIDI</sequence>
<dbReference type="RefSeq" id="WP_121008844.1">
    <property type="nucleotide sequence ID" value="NZ_RCCJ01000001.1"/>
</dbReference>
<reference evidence="1 2" key="1">
    <citation type="submission" date="2018-10" db="EMBL/GenBank/DDBJ databases">
        <title>Genomic Encyclopedia of Archaeal and Bacterial Type Strains, Phase II (KMG-II): from individual species to whole genera.</title>
        <authorList>
            <person name="Goeker M."/>
        </authorList>
    </citation>
    <scope>NUCLEOTIDE SEQUENCE [LARGE SCALE GENOMIC DNA]</scope>
    <source>
        <strain evidence="1 2">DSM 16510</strain>
    </source>
</reference>
<dbReference type="OrthoDB" id="11439at2"/>
<dbReference type="InterPro" id="IPR027417">
    <property type="entry name" value="P-loop_NTPase"/>
</dbReference>
<keyword evidence="2" id="KW-1185">Reference proteome</keyword>
<comment type="caution">
    <text evidence="1">The sequence shown here is derived from an EMBL/GenBank/DDBJ whole genome shotgun (WGS) entry which is preliminary data.</text>
</comment>
<dbReference type="AlphaFoldDB" id="A0A497XRZ1"/>
<evidence type="ECO:0000313" key="1">
    <source>
        <dbReference type="EMBL" id="RLJ69902.1"/>
    </source>
</evidence>
<organism evidence="1 2">
    <name type="scientific">Hydrogenivirga caldilitoris</name>
    <dbReference type="NCBI Taxonomy" id="246264"/>
    <lineage>
        <taxon>Bacteria</taxon>
        <taxon>Pseudomonadati</taxon>
        <taxon>Aquificota</taxon>
        <taxon>Aquificia</taxon>
        <taxon>Aquificales</taxon>
        <taxon>Aquificaceae</taxon>
        <taxon>Hydrogenivirga</taxon>
    </lineage>
</organism>
<gene>
    <name evidence="1" type="ORF">BCF55_0160</name>
</gene>
<dbReference type="Proteomes" id="UP000267841">
    <property type="component" value="Unassembled WGS sequence"/>
</dbReference>